<dbReference type="EMBL" id="JACHJT010000001">
    <property type="protein sequence ID" value="MBB4929561.1"/>
    <property type="molecule type" value="Genomic_DNA"/>
</dbReference>
<feature type="binding site" evidence="1">
    <location>
        <begin position="9"/>
        <end position="16"/>
    </location>
    <ligand>
        <name>ATP</name>
        <dbReference type="ChEBI" id="CHEBI:30616"/>
    </ligand>
</feature>
<dbReference type="UniPathway" id="UPA00544"/>
<dbReference type="Pfam" id="PF03702">
    <property type="entry name" value="AnmK"/>
    <property type="match status" value="1"/>
</dbReference>
<evidence type="ECO:0000256" key="1">
    <source>
        <dbReference type="HAMAP-Rule" id="MF_01270"/>
    </source>
</evidence>
<dbReference type="InterPro" id="IPR005338">
    <property type="entry name" value="Anhydro_N_Ac-Mur_kinase"/>
</dbReference>
<comment type="catalytic activity">
    <reaction evidence="1">
        <text>1,6-anhydro-N-acetyl-beta-muramate + ATP + H2O = N-acetyl-D-muramate 6-phosphate + ADP + H(+)</text>
        <dbReference type="Rhea" id="RHEA:24952"/>
        <dbReference type="ChEBI" id="CHEBI:15377"/>
        <dbReference type="ChEBI" id="CHEBI:15378"/>
        <dbReference type="ChEBI" id="CHEBI:30616"/>
        <dbReference type="ChEBI" id="CHEBI:58690"/>
        <dbReference type="ChEBI" id="CHEBI:58722"/>
        <dbReference type="ChEBI" id="CHEBI:456216"/>
        <dbReference type="EC" id="2.7.1.170"/>
    </reaction>
</comment>
<dbReference type="NCBIfam" id="NF007146">
    <property type="entry name" value="PRK09585.2-6"/>
    <property type="match status" value="1"/>
</dbReference>
<dbReference type="RefSeq" id="WP_184574147.1">
    <property type="nucleotide sequence ID" value="NZ_JACHJT010000001.1"/>
</dbReference>
<keyword evidence="1" id="KW-0547">Nucleotide-binding</keyword>
<evidence type="ECO:0000313" key="2">
    <source>
        <dbReference type="EMBL" id="MBB4929561.1"/>
    </source>
</evidence>
<dbReference type="GO" id="GO:0016773">
    <property type="term" value="F:phosphotransferase activity, alcohol group as acceptor"/>
    <property type="evidence" value="ECO:0007669"/>
    <property type="project" value="UniProtKB-UniRule"/>
</dbReference>
<comment type="caution">
    <text evidence="2">The sequence shown here is derived from an EMBL/GenBank/DDBJ whole genome shotgun (WGS) entry which is preliminary data.</text>
</comment>
<name>A0A7W7RDS6_9ACTN</name>
<dbReference type="HAMAP" id="MF_01270">
    <property type="entry name" value="AnhMurNAc_kinase"/>
    <property type="match status" value="1"/>
</dbReference>
<comment type="function">
    <text evidence="1">Catalyzes the specific phosphorylation of 1,6-anhydro-N-acetylmuramic acid (anhMurNAc) with the simultaneous cleavage of the 1,6-anhydro ring, generating MurNAc-6-P. Is required for the utilization of anhMurNAc either imported from the medium or derived from its own cell wall murein, and thus plays a role in cell wall recycling.</text>
</comment>
<gene>
    <name evidence="1" type="primary">anmK</name>
    <name evidence="2" type="ORF">F4561_000381</name>
</gene>
<dbReference type="Gene3D" id="3.30.420.40">
    <property type="match status" value="2"/>
</dbReference>
<dbReference type="UniPathway" id="UPA00343"/>
<protein>
    <recommendedName>
        <fullName evidence="1">Anhydro-N-acetylmuramic acid kinase</fullName>
        <ecNumber evidence="1">2.7.1.170</ecNumber>
    </recommendedName>
    <alternativeName>
        <fullName evidence="1">AnhMurNAc kinase</fullName>
    </alternativeName>
</protein>
<dbReference type="GO" id="GO:0005524">
    <property type="term" value="F:ATP binding"/>
    <property type="evidence" value="ECO:0007669"/>
    <property type="project" value="UniProtKB-UniRule"/>
</dbReference>
<keyword evidence="1" id="KW-0067">ATP-binding</keyword>
<organism evidence="2 3">
    <name type="scientific">Lipingzhangella halophila</name>
    <dbReference type="NCBI Taxonomy" id="1783352"/>
    <lineage>
        <taxon>Bacteria</taxon>
        <taxon>Bacillati</taxon>
        <taxon>Actinomycetota</taxon>
        <taxon>Actinomycetes</taxon>
        <taxon>Streptosporangiales</taxon>
        <taxon>Nocardiopsidaceae</taxon>
        <taxon>Lipingzhangella</taxon>
    </lineage>
</organism>
<dbReference type="InterPro" id="IPR043129">
    <property type="entry name" value="ATPase_NBD"/>
</dbReference>
<keyword evidence="1 2" id="KW-0808">Transferase</keyword>
<dbReference type="AlphaFoldDB" id="A0A7W7RDS6"/>
<dbReference type="PANTHER" id="PTHR30605">
    <property type="entry name" value="ANHYDRO-N-ACETYLMURAMIC ACID KINASE"/>
    <property type="match status" value="1"/>
</dbReference>
<comment type="similarity">
    <text evidence="1">Belongs to the anhydro-N-acetylmuramic acid kinase family.</text>
</comment>
<evidence type="ECO:0000313" key="3">
    <source>
        <dbReference type="Proteomes" id="UP000523007"/>
    </source>
</evidence>
<accession>A0A7W7RDS6</accession>
<keyword evidence="1" id="KW-0119">Carbohydrate metabolism</keyword>
<proteinExistence type="inferred from homology"/>
<dbReference type="Proteomes" id="UP000523007">
    <property type="component" value="Unassembled WGS sequence"/>
</dbReference>
<comment type="pathway">
    <text evidence="1">Cell wall biogenesis; peptidoglycan recycling.</text>
</comment>
<dbReference type="GO" id="GO:0006040">
    <property type="term" value="P:amino sugar metabolic process"/>
    <property type="evidence" value="ECO:0007669"/>
    <property type="project" value="InterPro"/>
</dbReference>
<dbReference type="GO" id="GO:0097175">
    <property type="term" value="P:1,6-anhydro-N-acetyl-beta-muramic acid catabolic process"/>
    <property type="evidence" value="ECO:0007669"/>
    <property type="project" value="UniProtKB-UniRule"/>
</dbReference>
<dbReference type="GO" id="GO:0016301">
    <property type="term" value="F:kinase activity"/>
    <property type="evidence" value="ECO:0007669"/>
    <property type="project" value="UniProtKB-KW"/>
</dbReference>
<sequence length="391" mass="40540">MIVLGLSSGTSTDGIDVAAARFALDGDLVRLAPLGHLSVAYSAELRRAIRAALPPAATTMHEVCEIDTRIGQEFAAAAQRGVRELAGERADLISSHGQTVYHWVSDATVHGTLQLGQPAWIAEATGLPVVSDLRASDVAAGGQGAPLASLLDVLLLSGRAERAAALNLGGIANVTVVRDDAPPVAFDTGPANALLDAAARRVSGGRAQRDDDGAIARSGRVDPTLLDQLLAEPYYRLPPPKTTGLELFGADYLDAALARGAPPEGDLLATLVELTAVTVADALRPYEVTEVLASGGGTRNPALMDRLAHRLHPARISAPDDLGLDSDAKEAYLFALLGFLTWHGVAGSVPACTGARRAAVAGRITPGPAPLRLPEPATTVPNRLRVDAPVR</sequence>
<dbReference type="SUPFAM" id="SSF53067">
    <property type="entry name" value="Actin-like ATPase domain"/>
    <property type="match status" value="1"/>
</dbReference>
<reference evidence="2 3" key="1">
    <citation type="submission" date="2020-08" db="EMBL/GenBank/DDBJ databases">
        <title>Sequencing the genomes of 1000 actinobacteria strains.</title>
        <authorList>
            <person name="Klenk H.-P."/>
        </authorList>
    </citation>
    <scope>NUCLEOTIDE SEQUENCE [LARGE SCALE GENOMIC DNA]</scope>
    <source>
        <strain evidence="2 3">DSM 102030</strain>
    </source>
</reference>
<dbReference type="PANTHER" id="PTHR30605:SF0">
    <property type="entry name" value="ANHYDRO-N-ACETYLMURAMIC ACID KINASE"/>
    <property type="match status" value="1"/>
</dbReference>
<keyword evidence="1 2" id="KW-0418">Kinase</keyword>
<keyword evidence="3" id="KW-1185">Reference proteome</keyword>
<dbReference type="EC" id="2.7.1.170" evidence="1"/>
<comment type="pathway">
    <text evidence="1">Amino-sugar metabolism; 1,6-anhydro-N-acetylmuramate degradation.</text>
</comment>
<dbReference type="GO" id="GO:0009254">
    <property type="term" value="P:peptidoglycan turnover"/>
    <property type="evidence" value="ECO:0007669"/>
    <property type="project" value="UniProtKB-UniRule"/>
</dbReference>